<organism evidence="3 4">
    <name type="scientific">Veronia pacifica</name>
    <dbReference type="NCBI Taxonomy" id="1080227"/>
    <lineage>
        <taxon>Bacteria</taxon>
        <taxon>Pseudomonadati</taxon>
        <taxon>Pseudomonadota</taxon>
        <taxon>Gammaproteobacteria</taxon>
        <taxon>Vibrionales</taxon>
        <taxon>Vibrionaceae</taxon>
        <taxon>Veronia</taxon>
    </lineage>
</organism>
<keyword evidence="4" id="KW-1185">Reference proteome</keyword>
<feature type="compositionally biased region" description="Basic and acidic residues" evidence="1">
    <location>
        <begin position="29"/>
        <end position="47"/>
    </location>
</feature>
<protein>
    <recommendedName>
        <fullName evidence="2">Lcl C-terminal domain-containing protein</fullName>
    </recommendedName>
</protein>
<dbReference type="PANTHER" id="PTHR35812:SF1">
    <property type="entry name" value="LIPOPROTEIN"/>
    <property type="match status" value="1"/>
</dbReference>
<dbReference type="AlphaFoldDB" id="A0A1C3ER44"/>
<evidence type="ECO:0000259" key="2">
    <source>
        <dbReference type="Pfam" id="PF07603"/>
    </source>
</evidence>
<evidence type="ECO:0000313" key="4">
    <source>
        <dbReference type="Proteomes" id="UP000094936"/>
    </source>
</evidence>
<dbReference type="PANTHER" id="PTHR35812">
    <property type="entry name" value="LIPOPROTEIN"/>
    <property type="match status" value="1"/>
</dbReference>
<accession>A0A1C3ER44</accession>
<dbReference type="Pfam" id="PF07603">
    <property type="entry name" value="Lcl_C"/>
    <property type="match status" value="2"/>
</dbReference>
<dbReference type="InterPro" id="IPR011460">
    <property type="entry name" value="Lcl_C"/>
</dbReference>
<dbReference type="RefSeq" id="WP_068899312.1">
    <property type="nucleotide sequence ID" value="NZ_JBHUIF010000020.1"/>
</dbReference>
<dbReference type="EMBL" id="LYBM01000003">
    <property type="protein sequence ID" value="ODA35721.1"/>
    <property type="molecule type" value="Genomic_DNA"/>
</dbReference>
<evidence type="ECO:0000256" key="1">
    <source>
        <dbReference type="SAM" id="MobiDB-lite"/>
    </source>
</evidence>
<dbReference type="Proteomes" id="UP000094936">
    <property type="component" value="Unassembled WGS sequence"/>
</dbReference>
<comment type="caution">
    <text evidence="3">The sequence shown here is derived from an EMBL/GenBank/DDBJ whole genome shotgun (WGS) entry which is preliminary data.</text>
</comment>
<reference evidence="3 4" key="1">
    <citation type="submission" date="2016-05" db="EMBL/GenBank/DDBJ databases">
        <title>Genomic Taxonomy of the Vibrionaceae.</title>
        <authorList>
            <person name="Gomez-Gil B."/>
            <person name="Enciso-Ibarra J."/>
        </authorList>
    </citation>
    <scope>NUCLEOTIDE SEQUENCE [LARGE SCALE GENOMIC DNA]</scope>
    <source>
        <strain evidence="3 4">CAIM 1920</strain>
    </source>
</reference>
<evidence type="ECO:0000313" key="3">
    <source>
        <dbReference type="EMBL" id="ODA35721.1"/>
    </source>
</evidence>
<name>A0A1C3ER44_9GAMM</name>
<dbReference type="OrthoDB" id="9815730at2"/>
<gene>
    <name evidence="3" type="ORF">A8L45_03695</name>
</gene>
<dbReference type="STRING" id="1080227.A8L45_03695"/>
<proteinExistence type="predicted"/>
<dbReference type="PROSITE" id="PS51257">
    <property type="entry name" value="PROKAR_LIPOPROTEIN"/>
    <property type="match status" value="1"/>
</dbReference>
<sequence length="569" mass="63938">MKHRYLFLMITAALLTGCFDNTSYTSTDSETKTDESKDKEDGGKDKDKDEDEDKEGSDGTKPEQVVRLSPSDINILDTHKVSFAVPGMQAGTAQALADITANFGDVSVDSKLGVMTLDASPKGTQNDTASISTSKKASNANYQFTIAYSIDKQRYKVSGYAVPYFKDDNEQLVKRFTKMNEDGSLLEGDEQYLSANDQPWACIQDASTDLIWQVPSVAGEFAYDATYYWGDRIVNHRDFTQAACGLAKDCNSDNLKAYANQIALCGNSDWRLPTSAEWKTILDNKMFDDKKRQPPIDLAFFPYVDANYDEAYWTNRFTQYPDGHDAKGSSDDWQGSNALVGDAHVMWMSSDFDDIRIPPRSTNEPHFTLLVRGKTIADKSDNTKDGITETLENEVNKDSDEDENWTARFIKIGSYGQALRDQQVAEWSCTSDTFYRADMPNTQILWQRLDNDQPMSFSDAEQYVKDINANTLCGRNDWRLPNENELKSLLINRVSYGIPDTLGAGYRSSVLDDTVVEYDSYYWTSTPSSYYPDTKHMAVAFQTEFSESSAVANEKTARVRLISTSSIQP</sequence>
<feature type="domain" description="Lcl C-terminal" evidence="2">
    <location>
        <begin position="202"/>
        <end position="318"/>
    </location>
</feature>
<feature type="domain" description="Lcl C-terminal" evidence="2">
    <location>
        <begin position="441"/>
        <end position="562"/>
    </location>
</feature>
<feature type="region of interest" description="Disordered" evidence="1">
    <location>
        <begin position="24"/>
        <end position="69"/>
    </location>
</feature>